<comment type="caution">
    <text evidence="2">The sequence shown here is derived from an EMBL/GenBank/DDBJ whole genome shotgun (WGS) entry which is preliminary data.</text>
</comment>
<reference evidence="2 3" key="1">
    <citation type="submission" date="2024-04" db="EMBL/GenBank/DDBJ databases">
        <authorList>
            <consortium name="Genoscope - CEA"/>
            <person name="William W."/>
        </authorList>
    </citation>
    <scope>NUCLEOTIDE SEQUENCE [LARGE SCALE GENOMIC DNA]</scope>
</reference>
<feature type="region of interest" description="Disordered" evidence="1">
    <location>
        <begin position="165"/>
        <end position="239"/>
    </location>
</feature>
<protein>
    <submittedName>
        <fullName evidence="2">Uncharacterized protein</fullName>
    </submittedName>
</protein>
<gene>
    <name evidence="2" type="ORF">GSLYS_00010842001</name>
</gene>
<keyword evidence="3" id="KW-1185">Reference proteome</keyword>
<dbReference type="Proteomes" id="UP001497497">
    <property type="component" value="Unassembled WGS sequence"/>
</dbReference>
<feature type="compositionally biased region" description="Polar residues" evidence="1">
    <location>
        <begin position="196"/>
        <end position="210"/>
    </location>
</feature>
<sequence length="326" mass="35514">MATDGQMPLGPGTNLDIVRQRAQKAAEFYQQQQQGYSGGDQEDVGSGPASLPHNRVTHQYSENYLTNHNVAGQGYASGDSGRSDTGRNTNLNRVLSDDSFEAALAPASSNSFYRAKMKAGIIDMRSSYNERIGGVGGRARARTFHGPHTGTRPRTITYALENKQPHVGQQQHPQKLAPTSQPHSQQQPAPQKPARTYTTNRAQLYRSSSDLEVDTGEVDTPPPAPSNLHREYGSTSSLDVLGTSNDNFFTMLSEFRQHASDQRSPAPPRLQELLQGRLESTSEPLIQGASDSNKVFVRFLNGAAVNEKDTTVDDVDGGKQSKSKSK</sequence>
<feature type="non-terminal residue" evidence="2">
    <location>
        <position position="326"/>
    </location>
</feature>
<feature type="region of interest" description="Disordered" evidence="1">
    <location>
        <begin position="24"/>
        <end position="54"/>
    </location>
</feature>
<evidence type="ECO:0000256" key="1">
    <source>
        <dbReference type="SAM" id="MobiDB-lite"/>
    </source>
</evidence>
<proteinExistence type="predicted"/>
<feature type="compositionally biased region" description="Low complexity" evidence="1">
    <location>
        <begin position="177"/>
        <end position="194"/>
    </location>
</feature>
<evidence type="ECO:0000313" key="3">
    <source>
        <dbReference type="Proteomes" id="UP001497497"/>
    </source>
</evidence>
<dbReference type="AlphaFoldDB" id="A0AAV2HTY3"/>
<dbReference type="EMBL" id="CAXITT010000243">
    <property type="protein sequence ID" value="CAL1536929.1"/>
    <property type="molecule type" value="Genomic_DNA"/>
</dbReference>
<organism evidence="2 3">
    <name type="scientific">Lymnaea stagnalis</name>
    <name type="common">Great pond snail</name>
    <name type="synonym">Helix stagnalis</name>
    <dbReference type="NCBI Taxonomy" id="6523"/>
    <lineage>
        <taxon>Eukaryota</taxon>
        <taxon>Metazoa</taxon>
        <taxon>Spiralia</taxon>
        <taxon>Lophotrochozoa</taxon>
        <taxon>Mollusca</taxon>
        <taxon>Gastropoda</taxon>
        <taxon>Heterobranchia</taxon>
        <taxon>Euthyneura</taxon>
        <taxon>Panpulmonata</taxon>
        <taxon>Hygrophila</taxon>
        <taxon>Lymnaeoidea</taxon>
        <taxon>Lymnaeidae</taxon>
        <taxon>Lymnaea</taxon>
    </lineage>
</organism>
<evidence type="ECO:0000313" key="2">
    <source>
        <dbReference type="EMBL" id="CAL1536929.1"/>
    </source>
</evidence>
<feature type="region of interest" description="Disordered" evidence="1">
    <location>
        <begin position="307"/>
        <end position="326"/>
    </location>
</feature>
<feature type="compositionally biased region" description="Basic and acidic residues" evidence="1">
    <location>
        <begin position="307"/>
        <end position="319"/>
    </location>
</feature>
<feature type="region of interest" description="Disordered" evidence="1">
    <location>
        <begin position="70"/>
        <end position="92"/>
    </location>
</feature>
<accession>A0AAV2HTY3</accession>
<name>A0AAV2HTY3_LYMST</name>